<protein>
    <recommendedName>
        <fullName evidence="3">Aminoglycoside phosphotransferase domain-containing protein</fullName>
    </recommendedName>
</protein>
<sequence>MVLAWEEDIWEPCPYYWTVDLDECVIKQTVQAALKLPDPCDIRYSAKGKLNKFYTVTSGGNDLIARVTLPIIPTWKTLSEVATLQWVRDNTSLPVPTILAYQANRRNAIGFEWLAMTKMPGRGLDDKEASTWRRTRFAAKEEIVRQIAVFCAATFKHQLLGIGNLFPDSLSPQDDLVGVGTLRPVTRTVQDQQAGRSLSFSSSVSRSTIRVQRIVSEESLSEDPADNENVLMGRYDTSKDWLLARLAVAENKARRRLLAARKAAEDDDDYDETEVNDEDLDDNSALHNCDIQKHLRTLEIISKLRNLLDNFFPPTQAPGHPKPTMIYREDIYGTYWDDFKEYELTQLRKLFLGEMMRLEHGWVEIYEAEASKRKKDFDLAVACCDDGLEVKTIRCWRKDVEERNEDALGLRERMNADELY</sequence>
<name>A0AAE0HW25_9PEZI</name>
<reference evidence="1" key="1">
    <citation type="journal article" date="2023" name="Mol. Phylogenet. Evol.">
        <title>Genome-scale phylogeny and comparative genomics of the fungal order Sordariales.</title>
        <authorList>
            <person name="Hensen N."/>
            <person name="Bonometti L."/>
            <person name="Westerberg I."/>
            <person name="Brannstrom I.O."/>
            <person name="Guillou S."/>
            <person name="Cros-Aarteil S."/>
            <person name="Calhoun S."/>
            <person name="Haridas S."/>
            <person name="Kuo A."/>
            <person name="Mondo S."/>
            <person name="Pangilinan J."/>
            <person name="Riley R."/>
            <person name="LaButti K."/>
            <person name="Andreopoulos B."/>
            <person name="Lipzen A."/>
            <person name="Chen C."/>
            <person name="Yan M."/>
            <person name="Daum C."/>
            <person name="Ng V."/>
            <person name="Clum A."/>
            <person name="Steindorff A."/>
            <person name="Ohm R.A."/>
            <person name="Martin F."/>
            <person name="Silar P."/>
            <person name="Natvig D.O."/>
            <person name="Lalanne C."/>
            <person name="Gautier V."/>
            <person name="Ament-Velasquez S.L."/>
            <person name="Kruys A."/>
            <person name="Hutchinson M.I."/>
            <person name="Powell A.J."/>
            <person name="Barry K."/>
            <person name="Miller A.N."/>
            <person name="Grigoriev I.V."/>
            <person name="Debuchy R."/>
            <person name="Gladieux P."/>
            <person name="Hiltunen Thoren M."/>
            <person name="Johannesson H."/>
        </authorList>
    </citation>
    <scope>NUCLEOTIDE SEQUENCE</scope>
    <source>
        <strain evidence="1">CBS 118394</strain>
    </source>
</reference>
<organism evidence="1 2">
    <name type="scientific">Apodospora peruviana</name>
    <dbReference type="NCBI Taxonomy" id="516989"/>
    <lineage>
        <taxon>Eukaryota</taxon>
        <taxon>Fungi</taxon>
        <taxon>Dikarya</taxon>
        <taxon>Ascomycota</taxon>
        <taxon>Pezizomycotina</taxon>
        <taxon>Sordariomycetes</taxon>
        <taxon>Sordariomycetidae</taxon>
        <taxon>Sordariales</taxon>
        <taxon>Lasiosphaeriaceae</taxon>
        <taxon>Apodospora</taxon>
    </lineage>
</organism>
<evidence type="ECO:0008006" key="3">
    <source>
        <dbReference type="Google" id="ProtNLM"/>
    </source>
</evidence>
<dbReference type="InterPro" id="IPR011009">
    <property type="entry name" value="Kinase-like_dom_sf"/>
</dbReference>
<dbReference type="PANTHER" id="PTHR21310:SF13">
    <property type="entry name" value="AMINOGLYCOSIDE PHOSPHOTRANSFERASE DOMAIN-CONTAINING PROTEIN"/>
    <property type="match status" value="1"/>
</dbReference>
<reference evidence="1" key="2">
    <citation type="submission" date="2023-06" db="EMBL/GenBank/DDBJ databases">
        <authorList>
            <consortium name="Lawrence Berkeley National Laboratory"/>
            <person name="Haridas S."/>
            <person name="Hensen N."/>
            <person name="Bonometti L."/>
            <person name="Westerberg I."/>
            <person name="Brannstrom I.O."/>
            <person name="Guillou S."/>
            <person name="Cros-Aarteil S."/>
            <person name="Calhoun S."/>
            <person name="Kuo A."/>
            <person name="Mondo S."/>
            <person name="Pangilinan J."/>
            <person name="Riley R."/>
            <person name="Labutti K."/>
            <person name="Andreopoulos B."/>
            <person name="Lipzen A."/>
            <person name="Chen C."/>
            <person name="Yanf M."/>
            <person name="Daum C."/>
            <person name="Ng V."/>
            <person name="Clum A."/>
            <person name="Steindorff A."/>
            <person name="Ohm R."/>
            <person name="Martin F."/>
            <person name="Silar P."/>
            <person name="Natvig D."/>
            <person name="Lalanne C."/>
            <person name="Gautier V."/>
            <person name="Ament-Velasquez S.L."/>
            <person name="Kruys A."/>
            <person name="Hutchinson M.I."/>
            <person name="Powell A.J."/>
            <person name="Barry K."/>
            <person name="Miller A.N."/>
            <person name="Grigoriev I.V."/>
            <person name="Debuchy R."/>
            <person name="Gladieux P."/>
            <person name="Thoren M.H."/>
            <person name="Johannesson H."/>
        </authorList>
    </citation>
    <scope>NUCLEOTIDE SEQUENCE</scope>
    <source>
        <strain evidence="1">CBS 118394</strain>
    </source>
</reference>
<dbReference type="InterPro" id="IPR051678">
    <property type="entry name" value="AGP_Transferase"/>
</dbReference>
<evidence type="ECO:0000313" key="1">
    <source>
        <dbReference type="EMBL" id="KAK3313975.1"/>
    </source>
</evidence>
<gene>
    <name evidence="1" type="ORF">B0H66DRAFT_630265</name>
</gene>
<comment type="caution">
    <text evidence="1">The sequence shown here is derived from an EMBL/GenBank/DDBJ whole genome shotgun (WGS) entry which is preliminary data.</text>
</comment>
<dbReference type="Proteomes" id="UP001283341">
    <property type="component" value="Unassembled WGS sequence"/>
</dbReference>
<dbReference type="EMBL" id="JAUEDM010000007">
    <property type="protein sequence ID" value="KAK3313975.1"/>
    <property type="molecule type" value="Genomic_DNA"/>
</dbReference>
<proteinExistence type="predicted"/>
<accession>A0AAE0HW25</accession>
<dbReference type="AlphaFoldDB" id="A0AAE0HW25"/>
<dbReference type="PANTHER" id="PTHR21310">
    <property type="entry name" value="AMINOGLYCOSIDE PHOSPHOTRANSFERASE-RELATED-RELATED"/>
    <property type="match status" value="1"/>
</dbReference>
<keyword evidence="2" id="KW-1185">Reference proteome</keyword>
<dbReference type="SUPFAM" id="SSF56112">
    <property type="entry name" value="Protein kinase-like (PK-like)"/>
    <property type="match status" value="1"/>
</dbReference>
<evidence type="ECO:0000313" key="2">
    <source>
        <dbReference type="Proteomes" id="UP001283341"/>
    </source>
</evidence>